<feature type="active site" description="Proton donor" evidence="3">
    <location>
        <position position="533"/>
    </location>
</feature>
<comment type="caution">
    <text evidence="9">The sequence shown here is derived from an EMBL/GenBank/DDBJ whole genome shotgun (WGS) entry which is preliminary data.</text>
</comment>
<feature type="binding site" evidence="4">
    <location>
        <begin position="533"/>
        <end position="537"/>
    </location>
    <ligand>
        <name>AMP</name>
        <dbReference type="ChEBI" id="CHEBI:456215"/>
    </ligand>
</feature>
<feature type="binding site" evidence="4">
    <location>
        <position position="787"/>
    </location>
    <ligand>
        <name>AMP</name>
        <dbReference type="ChEBI" id="CHEBI:456215"/>
    </ligand>
</feature>
<feature type="binding site" evidence="5">
    <location>
        <position position="573"/>
    </location>
    <ligand>
        <name>Zn(2+)</name>
        <dbReference type="ChEBI" id="CHEBI:29105"/>
        <label>1</label>
    </ligand>
</feature>
<dbReference type="InterPro" id="IPR003607">
    <property type="entry name" value="HD/PDEase_dom"/>
</dbReference>
<feature type="binding site" evidence="5">
    <location>
        <position position="574"/>
    </location>
    <ligand>
        <name>Zn(2+)</name>
        <dbReference type="ChEBI" id="CHEBI:29105"/>
        <label>2</label>
    </ligand>
</feature>
<dbReference type="InterPro" id="IPR023174">
    <property type="entry name" value="PDEase_CS"/>
</dbReference>
<dbReference type="PANTHER" id="PTHR11347">
    <property type="entry name" value="CYCLIC NUCLEOTIDE PHOSPHODIESTERASE"/>
    <property type="match status" value="1"/>
</dbReference>
<evidence type="ECO:0000256" key="7">
    <source>
        <dbReference type="SAM" id="MobiDB-lite"/>
    </source>
</evidence>
<evidence type="ECO:0000256" key="5">
    <source>
        <dbReference type="PIRSR" id="PIRSR623088-3"/>
    </source>
</evidence>
<dbReference type="SUPFAM" id="SSF109604">
    <property type="entry name" value="HD-domain/PDEase-like"/>
    <property type="match status" value="1"/>
</dbReference>
<evidence type="ECO:0000313" key="10">
    <source>
        <dbReference type="Proteomes" id="UP000748531"/>
    </source>
</evidence>
<dbReference type="PROSITE" id="PS51845">
    <property type="entry name" value="PDEASE_I_2"/>
    <property type="match status" value="1"/>
</dbReference>
<proteinExistence type="inferred from homology"/>
<sequence>MGAIISRRRGTPDYIRKTSSSVTETDTEIRTVSNLVRQGIINPNASNFSLLLIFPKTDRQTRLFEDAAHKLNCRCKLVLLNYGSADILHSKGRVSNWIAKFDISEPVDLVVIDRRRNLSGYLTKPHSLADQPVSLPADLIRQELCEIPEVRDAVVAGLVPNHGNDKRQTFVNSTFEAGYNKCVFELTCAEDAERELLAFVHSELPLLRRCRQSGDHSKFSSRTPDVTDYHSAMLIQNAPSDETVRFDARKTLSQTSPNLHMASTVNEIIRPSHATLRMNHTDTLYADATDYPVQEPMIGTPTGEMHDDDKRKKALASFRTRQGHSRSIPGSSTAAFDHELFTRMINGRNREAIFRFHNLNATSPLCRVVAILSSSKVRCSKPVAKDLQKAIDIILNSDTFINQLFRPMSHNRDPLTIDLMEGLMVSANKDREKTRIPRSLSIVTGIKMPPDNFDFSNGLITSNEIKACLEGDDRWDFDIIALEKVTQKKPMVYLAMKIFSRFNVFSVLRVSESVVAAWLTMIQDNYHEQNPYHNATHACDVLQSCAYLLRRDTLTSVFDSLEEVGSLLAAIVHDLNHPGRTNPFLVNSNNALAILYNDIAVLESHHVALSFELTRNDPNVNIFQNLTRQDYRTIRGYIIDMVLATEMARHFEHVAKFVNNLSKPMLRNSGNHERSSVGSMSSVESGSVGLLPSSSNSQLTSSITGTDDCLISPLDRLSSAENRAILRRLIIKCSDVNNQTRPLAICKVWSNRIAEEYFCQTEEEKALGLPIVMPNFDRQTCNIPKSQISFIDFFLKDMFTAFDTVCPIPDLLQNLESNYQYWEQASQSENAVAGGGQQSVS</sequence>
<dbReference type="Gene3D" id="1.10.1300.10">
    <property type="entry name" value="3'5'-cyclic nucleotide phosphodiesterase, catalytic domain"/>
    <property type="match status" value="1"/>
</dbReference>
<dbReference type="AlphaFoldDB" id="A0A8J4WU19"/>
<keyword evidence="2 6" id="KW-0378">Hydrolase</keyword>
<dbReference type="InterPro" id="IPR002073">
    <property type="entry name" value="PDEase_catalytic_dom"/>
</dbReference>
<evidence type="ECO:0000256" key="6">
    <source>
        <dbReference type="RuleBase" id="RU363067"/>
    </source>
</evidence>
<feature type="binding site" evidence="5">
    <location>
        <position position="574"/>
    </location>
    <ligand>
        <name>Zn(2+)</name>
        <dbReference type="ChEBI" id="CHEBI:29105"/>
        <label>1</label>
    </ligand>
</feature>
<feature type="region of interest" description="Disordered" evidence="7">
    <location>
        <begin position="668"/>
        <end position="704"/>
    </location>
</feature>
<dbReference type="GO" id="GO:0046872">
    <property type="term" value="F:metal ion binding"/>
    <property type="evidence" value="ECO:0007669"/>
    <property type="project" value="UniProtKB-KW"/>
</dbReference>
<dbReference type="InterPro" id="IPR023088">
    <property type="entry name" value="PDEase"/>
</dbReference>
<evidence type="ECO:0000256" key="3">
    <source>
        <dbReference type="PIRSR" id="PIRSR623088-1"/>
    </source>
</evidence>
<evidence type="ECO:0000256" key="4">
    <source>
        <dbReference type="PIRSR" id="PIRSR623088-2"/>
    </source>
</evidence>
<organism evidence="9 10">
    <name type="scientific">Paragonimus heterotremus</name>
    <dbReference type="NCBI Taxonomy" id="100268"/>
    <lineage>
        <taxon>Eukaryota</taxon>
        <taxon>Metazoa</taxon>
        <taxon>Spiralia</taxon>
        <taxon>Lophotrochozoa</taxon>
        <taxon>Platyhelminthes</taxon>
        <taxon>Trematoda</taxon>
        <taxon>Digenea</taxon>
        <taxon>Plagiorchiida</taxon>
        <taxon>Troglotremata</taxon>
        <taxon>Troglotrematidae</taxon>
        <taxon>Paragonimus</taxon>
    </lineage>
</organism>
<dbReference type="Pfam" id="PF00233">
    <property type="entry name" value="PDEase_I"/>
    <property type="match status" value="1"/>
</dbReference>
<dbReference type="OrthoDB" id="189220at2759"/>
<reference evidence="9" key="1">
    <citation type="submission" date="2019-05" db="EMBL/GenBank/DDBJ databases">
        <title>Annotation for the trematode Paragonimus heterotremus.</title>
        <authorList>
            <person name="Choi Y.-J."/>
        </authorList>
    </citation>
    <scope>NUCLEOTIDE SEQUENCE</scope>
    <source>
        <strain evidence="9">LC</strain>
    </source>
</reference>
<comment type="cofactor">
    <cofactor evidence="6">
        <name>a divalent metal cation</name>
        <dbReference type="ChEBI" id="CHEBI:60240"/>
    </cofactor>
    <text evidence="6">Binds 2 divalent metal cations per subunit. Site 1 may preferentially bind zinc ions, while site 2 has a preference for magnesium and/or manganese ions.</text>
</comment>
<feature type="binding site" evidence="5">
    <location>
        <position position="537"/>
    </location>
    <ligand>
        <name>Zn(2+)</name>
        <dbReference type="ChEBI" id="CHEBI:29105"/>
        <label>1</label>
    </ligand>
</feature>
<dbReference type="PRINTS" id="PR00387">
    <property type="entry name" value="PDIESTERASE1"/>
</dbReference>
<gene>
    <name evidence="9" type="ORF">PHET_02246</name>
</gene>
<evidence type="ECO:0000256" key="1">
    <source>
        <dbReference type="ARBA" id="ARBA00022723"/>
    </source>
</evidence>
<feature type="binding site" evidence="5">
    <location>
        <position position="735"/>
    </location>
    <ligand>
        <name>Zn(2+)</name>
        <dbReference type="ChEBI" id="CHEBI:29105"/>
        <label>1</label>
    </ligand>
</feature>
<evidence type="ECO:0000256" key="2">
    <source>
        <dbReference type="ARBA" id="ARBA00022801"/>
    </source>
</evidence>
<protein>
    <recommendedName>
        <fullName evidence="6">Phosphodiesterase</fullName>
        <ecNumber evidence="6">3.1.4.-</ecNumber>
    </recommendedName>
</protein>
<dbReference type="EMBL" id="LUCH01000756">
    <property type="protein sequence ID" value="KAF5404380.1"/>
    <property type="molecule type" value="Genomic_DNA"/>
</dbReference>
<dbReference type="GO" id="GO:0007165">
    <property type="term" value="P:signal transduction"/>
    <property type="evidence" value="ECO:0007669"/>
    <property type="project" value="InterPro"/>
</dbReference>
<accession>A0A8J4WU19</accession>
<name>A0A8J4WU19_9TREM</name>
<keyword evidence="1 5" id="KW-0479">Metal-binding</keyword>
<dbReference type="GO" id="GO:0004114">
    <property type="term" value="F:3',5'-cyclic-nucleotide phosphodiesterase activity"/>
    <property type="evidence" value="ECO:0007669"/>
    <property type="project" value="InterPro"/>
</dbReference>
<comment type="similarity">
    <text evidence="6">Belongs to the cyclic nucleotide phosphodiesterase family.</text>
</comment>
<dbReference type="InterPro" id="IPR036971">
    <property type="entry name" value="PDEase_catalytic_dom_sf"/>
</dbReference>
<dbReference type="EC" id="3.1.4.-" evidence="6"/>
<evidence type="ECO:0000313" key="9">
    <source>
        <dbReference type="EMBL" id="KAF5404380.1"/>
    </source>
</evidence>
<feature type="binding site" evidence="4">
    <location>
        <position position="574"/>
    </location>
    <ligand>
        <name>AMP</name>
        <dbReference type="ChEBI" id="CHEBI:456215"/>
    </ligand>
</feature>
<dbReference type="PROSITE" id="PS00126">
    <property type="entry name" value="PDEASE_I_1"/>
    <property type="match status" value="1"/>
</dbReference>
<feature type="binding site" evidence="4">
    <location>
        <position position="735"/>
    </location>
    <ligand>
        <name>AMP</name>
        <dbReference type="ChEBI" id="CHEBI:456215"/>
    </ligand>
</feature>
<dbReference type="CDD" id="cd00077">
    <property type="entry name" value="HDc"/>
    <property type="match status" value="1"/>
</dbReference>
<evidence type="ECO:0000259" key="8">
    <source>
        <dbReference type="PROSITE" id="PS51845"/>
    </source>
</evidence>
<keyword evidence="10" id="KW-1185">Reference proteome</keyword>
<feature type="domain" description="PDEase" evidence="8">
    <location>
        <begin position="457"/>
        <end position="829"/>
    </location>
</feature>
<dbReference type="Proteomes" id="UP000748531">
    <property type="component" value="Unassembled WGS sequence"/>
</dbReference>
<feature type="compositionally biased region" description="Low complexity" evidence="7">
    <location>
        <begin position="676"/>
        <end position="702"/>
    </location>
</feature>